<name>A0AAE1G8N5_PETCI</name>
<evidence type="ECO:0000256" key="1">
    <source>
        <dbReference type="SAM" id="MobiDB-lite"/>
    </source>
</evidence>
<reference evidence="2" key="1">
    <citation type="submission" date="2023-10" db="EMBL/GenBank/DDBJ databases">
        <title>Genome assemblies of two species of porcelain crab, Petrolisthes cinctipes and Petrolisthes manimaculis (Anomura: Porcellanidae).</title>
        <authorList>
            <person name="Angst P."/>
        </authorList>
    </citation>
    <scope>NUCLEOTIDE SEQUENCE</scope>
    <source>
        <strain evidence="2">PB745_01</strain>
        <tissue evidence="2">Gill</tissue>
    </source>
</reference>
<organism evidence="2 3">
    <name type="scientific">Petrolisthes cinctipes</name>
    <name type="common">Flat porcelain crab</name>
    <dbReference type="NCBI Taxonomy" id="88211"/>
    <lineage>
        <taxon>Eukaryota</taxon>
        <taxon>Metazoa</taxon>
        <taxon>Ecdysozoa</taxon>
        <taxon>Arthropoda</taxon>
        <taxon>Crustacea</taxon>
        <taxon>Multicrustacea</taxon>
        <taxon>Malacostraca</taxon>
        <taxon>Eumalacostraca</taxon>
        <taxon>Eucarida</taxon>
        <taxon>Decapoda</taxon>
        <taxon>Pleocyemata</taxon>
        <taxon>Anomura</taxon>
        <taxon>Galatheoidea</taxon>
        <taxon>Porcellanidae</taxon>
        <taxon>Petrolisthes</taxon>
    </lineage>
</organism>
<proteinExistence type="predicted"/>
<accession>A0AAE1G8N5</accession>
<gene>
    <name evidence="2" type="ORF">Pcinc_008768</name>
</gene>
<protein>
    <submittedName>
        <fullName evidence="2">Uncharacterized protein</fullName>
    </submittedName>
</protein>
<keyword evidence="3" id="KW-1185">Reference proteome</keyword>
<feature type="region of interest" description="Disordered" evidence="1">
    <location>
        <begin position="69"/>
        <end position="118"/>
    </location>
</feature>
<dbReference type="Proteomes" id="UP001286313">
    <property type="component" value="Unassembled WGS sequence"/>
</dbReference>
<feature type="compositionally biased region" description="Basic and acidic residues" evidence="1">
    <location>
        <begin position="94"/>
        <end position="106"/>
    </location>
</feature>
<feature type="compositionally biased region" description="Basic and acidic residues" evidence="1">
    <location>
        <begin position="69"/>
        <end position="78"/>
    </location>
</feature>
<dbReference type="AlphaFoldDB" id="A0AAE1G8N5"/>
<evidence type="ECO:0000313" key="2">
    <source>
        <dbReference type="EMBL" id="KAK3887117.1"/>
    </source>
</evidence>
<sequence length="118" mass="13211">MGRGALSKRRCRRRKRIEKGQVGIVYGKGGGCRVRRGEGGGGGALKSLPPHLSTTRALRILNQREKHLWWRGEGERETKRRKGEVEPVSLGDRPPLDEPRPADQHNTDPTQALPDGRF</sequence>
<evidence type="ECO:0000313" key="3">
    <source>
        <dbReference type="Proteomes" id="UP001286313"/>
    </source>
</evidence>
<comment type="caution">
    <text evidence="2">The sequence shown here is derived from an EMBL/GenBank/DDBJ whole genome shotgun (WGS) entry which is preliminary data.</text>
</comment>
<dbReference type="EMBL" id="JAWQEG010000649">
    <property type="protein sequence ID" value="KAK3887117.1"/>
    <property type="molecule type" value="Genomic_DNA"/>
</dbReference>